<accession>A0ABD4T158</accession>
<evidence type="ECO:0000256" key="6">
    <source>
        <dbReference type="ARBA" id="ARBA00022679"/>
    </source>
</evidence>
<evidence type="ECO:0000256" key="7">
    <source>
        <dbReference type="ARBA" id="ARBA00022756"/>
    </source>
</evidence>
<evidence type="ECO:0000256" key="3">
    <source>
        <dbReference type="ARBA" id="ARBA00004746"/>
    </source>
</evidence>
<dbReference type="AlphaFoldDB" id="A0ABD4T158"/>
<dbReference type="GO" id="GO:0008710">
    <property type="term" value="F:8-amino-7-oxononanoate synthase activity"/>
    <property type="evidence" value="ECO:0007669"/>
    <property type="project" value="UniProtKB-UniRule"/>
</dbReference>
<evidence type="ECO:0000256" key="11">
    <source>
        <dbReference type="RuleBase" id="RU003693"/>
    </source>
</evidence>
<evidence type="ECO:0000256" key="4">
    <source>
        <dbReference type="ARBA" id="ARBA00010008"/>
    </source>
</evidence>
<comment type="cofactor">
    <cofactor evidence="1 10 11">
        <name>pyridoxal 5'-phosphate</name>
        <dbReference type="ChEBI" id="CHEBI:597326"/>
    </cofactor>
</comment>
<feature type="domain" description="Aminotransferase class I/classII large" evidence="12">
    <location>
        <begin position="47"/>
        <end position="399"/>
    </location>
</feature>
<reference evidence="13 14" key="1">
    <citation type="journal article" date="2015" name="Genome Announc.">
        <title>Draft Genome Sequence of Filamentous Marine Cyanobacterium Lyngbya confervoides Strain BDU141951.</title>
        <authorList>
            <person name="Chandrababunaidu M.M."/>
            <person name="Sen D."/>
            <person name="Tripathy S."/>
        </authorList>
    </citation>
    <scope>NUCLEOTIDE SEQUENCE [LARGE SCALE GENOMIC DNA]</scope>
    <source>
        <strain evidence="13 14">BDU141951</strain>
    </source>
</reference>
<dbReference type="PROSITE" id="PS00599">
    <property type="entry name" value="AA_TRANSFER_CLASS_2"/>
    <property type="match status" value="1"/>
</dbReference>
<name>A0ABD4T158_9CYAN</name>
<dbReference type="InterPro" id="IPR004839">
    <property type="entry name" value="Aminotransferase_I/II_large"/>
</dbReference>
<dbReference type="CDD" id="cd06454">
    <property type="entry name" value="KBL_like"/>
    <property type="match status" value="1"/>
</dbReference>
<keyword evidence="7" id="KW-0093">Biotin biosynthesis</keyword>
<proteinExistence type="inferred from homology"/>
<dbReference type="RefSeq" id="WP_166280660.1">
    <property type="nucleotide sequence ID" value="NZ_JTHE03000034.1"/>
</dbReference>
<feature type="modified residue" description="N6-(pyridoxal phosphate)lysine" evidence="10">
    <location>
        <position position="246"/>
    </location>
</feature>
<comment type="similarity">
    <text evidence="4 11">Belongs to the class-II pyridoxal-phosphate-dependent aminotransferase family. BioF subfamily.</text>
</comment>
<dbReference type="InterPro" id="IPR004723">
    <property type="entry name" value="AONS_Archaea/Proteobacteria"/>
</dbReference>
<dbReference type="Proteomes" id="UP000031561">
    <property type="component" value="Unassembled WGS sequence"/>
</dbReference>
<dbReference type="EC" id="2.3.1.47" evidence="11"/>
<evidence type="ECO:0000313" key="14">
    <source>
        <dbReference type="Proteomes" id="UP000031561"/>
    </source>
</evidence>
<keyword evidence="8 10" id="KW-0663">Pyridoxal phosphate</keyword>
<keyword evidence="14" id="KW-1185">Reference proteome</keyword>
<sequence length="413" mass="44226">MPSGDSLRAYAWIEDALQVIHRANWYRSPYAIDSGAGSTLMIEGQPCLNFASNDYLGLSTDDALKQAAIAAIQDLGTGATGSRLLSGQRSLHQQLEEAIAQWKGTEAALVFSSGYLANLSTIAALVGPRDIIFADAYNHSSLKKGAKLSGAAVVEFKHGHPPDLVQKITQYRQDYRRALILSDGVFSMDGDLCPLPELMAIASAHSAMLLIDDAHATGVVGPSGAGTAEAFGLSDQPLIQVGTLSKALASLGGYVAGSLSLIDFLRNRAAGWIYTTALSPADAASALAALNRCRRDPPQRQKLWRNIEILRQGFAALGWQTPDSQPFASQRTRLLPSDSAIHCLELPTPQAALDLSQWLRTQGCFVPAIRPPTVPTSRIRISLMATHSEAQIQQLLSALAIYGTPEAKTEEII</sequence>
<dbReference type="InterPro" id="IPR015422">
    <property type="entry name" value="PyrdxlP-dep_Trfase_small"/>
</dbReference>
<protein>
    <recommendedName>
        <fullName evidence="11">8-amino-7-ketopelargonate synthase</fullName>
        <ecNumber evidence="11">2.3.1.47</ecNumber>
    </recommendedName>
</protein>
<evidence type="ECO:0000256" key="2">
    <source>
        <dbReference type="ARBA" id="ARBA00002513"/>
    </source>
</evidence>
<dbReference type="EMBL" id="JTHE03000034">
    <property type="protein sequence ID" value="MCM1982168.1"/>
    <property type="molecule type" value="Genomic_DNA"/>
</dbReference>
<evidence type="ECO:0000256" key="8">
    <source>
        <dbReference type="ARBA" id="ARBA00022898"/>
    </source>
</evidence>
<evidence type="ECO:0000256" key="10">
    <source>
        <dbReference type="PIRSR" id="PIRSR604723-51"/>
    </source>
</evidence>
<dbReference type="GO" id="GO:0009102">
    <property type="term" value="P:biotin biosynthetic process"/>
    <property type="evidence" value="ECO:0007669"/>
    <property type="project" value="UniProtKB-UniRule"/>
</dbReference>
<dbReference type="Gene3D" id="3.90.1150.10">
    <property type="entry name" value="Aspartate Aminotransferase, domain 1"/>
    <property type="match status" value="1"/>
</dbReference>
<dbReference type="NCBIfam" id="TIGR00858">
    <property type="entry name" value="bioF"/>
    <property type="match status" value="1"/>
</dbReference>
<organism evidence="13 14">
    <name type="scientific">Lyngbya confervoides BDU141951</name>
    <dbReference type="NCBI Taxonomy" id="1574623"/>
    <lineage>
        <taxon>Bacteria</taxon>
        <taxon>Bacillati</taxon>
        <taxon>Cyanobacteriota</taxon>
        <taxon>Cyanophyceae</taxon>
        <taxon>Oscillatoriophycideae</taxon>
        <taxon>Oscillatoriales</taxon>
        <taxon>Microcoleaceae</taxon>
        <taxon>Lyngbya</taxon>
    </lineage>
</organism>
<keyword evidence="13" id="KW-0012">Acyltransferase</keyword>
<dbReference type="InterPro" id="IPR015424">
    <property type="entry name" value="PyrdxlP-dep_Trfase"/>
</dbReference>
<comment type="pathway">
    <text evidence="3 11">Cofactor biosynthesis; biotin biosynthesis.</text>
</comment>
<gene>
    <name evidence="13" type="primary">bioF</name>
    <name evidence="13" type="ORF">QQ91_0004900</name>
</gene>
<comment type="function">
    <text evidence="2 11">Catalyzes the decarboxylative condensation of pimeloyl-[acyl-carrier protein] and L-alanine to produce 8-amino-7-oxononanoate (AON), [acyl-carrier protein], and carbon dioxide.</text>
</comment>
<evidence type="ECO:0000313" key="13">
    <source>
        <dbReference type="EMBL" id="MCM1982168.1"/>
    </source>
</evidence>
<dbReference type="Gene3D" id="3.40.640.10">
    <property type="entry name" value="Type I PLP-dependent aspartate aminotransferase-like (Major domain)"/>
    <property type="match status" value="1"/>
</dbReference>
<evidence type="ECO:0000259" key="12">
    <source>
        <dbReference type="Pfam" id="PF00155"/>
    </source>
</evidence>
<dbReference type="InterPro" id="IPR015421">
    <property type="entry name" value="PyrdxlP-dep_Trfase_major"/>
</dbReference>
<dbReference type="PANTHER" id="PTHR13693:SF100">
    <property type="entry name" value="8-AMINO-7-OXONONANOATE SYNTHASE"/>
    <property type="match status" value="1"/>
</dbReference>
<dbReference type="Pfam" id="PF00155">
    <property type="entry name" value="Aminotran_1_2"/>
    <property type="match status" value="1"/>
</dbReference>
<dbReference type="PANTHER" id="PTHR13693">
    <property type="entry name" value="CLASS II AMINOTRANSFERASE/8-AMINO-7-OXONONANOATE SYNTHASE"/>
    <property type="match status" value="1"/>
</dbReference>
<evidence type="ECO:0000256" key="1">
    <source>
        <dbReference type="ARBA" id="ARBA00001933"/>
    </source>
</evidence>
<evidence type="ECO:0000256" key="9">
    <source>
        <dbReference type="ARBA" id="ARBA00047715"/>
    </source>
</evidence>
<evidence type="ECO:0000256" key="5">
    <source>
        <dbReference type="ARBA" id="ARBA00011738"/>
    </source>
</evidence>
<comment type="caution">
    <text evidence="13">The sequence shown here is derived from an EMBL/GenBank/DDBJ whole genome shotgun (WGS) entry which is preliminary data.</text>
</comment>
<dbReference type="InterPro" id="IPR050087">
    <property type="entry name" value="AON_synthase_class-II"/>
</dbReference>
<comment type="catalytic activity">
    <reaction evidence="9 11">
        <text>6-carboxyhexanoyl-[ACP] + L-alanine + H(+) = (8S)-8-amino-7-oxononanoate + holo-[ACP] + CO2</text>
        <dbReference type="Rhea" id="RHEA:42288"/>
        <dbReference type="Rhea" id="RHEA-COMP:9685"/>
        <dbReference type="Rhea" id="RHEA-COMP:9955"/>
        <dbReference type="ChEBI" id="CHEBI:15378"/>
        <dbReference type="ChEBI" id="CHEBI:16526"/>
        <dbReference type="ChEBI" id="CHEBI:57972"/>
        <dbReference type="ChEBI" id="CHEBI:64479"/>
        <dbReference type="ChEBI" id="CHEBI:78846"/>
        <dbReference type="ChEBI" id="CHEBI:149468"/>
        <dbReference type="EC" id="2.3.1.47"/>
    </reaction>
</comment>
<keyword evidence="6 11" id="KW-0808">Transferase</keyword>
<dbReference type="InterPro" id="IPR001917">
    <property type="entry name" value="Aminotrans_II_pyridoxalP_BS"/>
</dbReference>
<dbReference type="SUPFAM" id="SSF53383">
    <property type="entry name" value="PLP-dependent transferases"/>
    <property type="match status" value="1"/>
</dbReference>
<comment type="subunit">
    <text evidence="5 11">Homodimer.</text>
</comment>